<dbReference type="AlphaFoldDB" id="A0A3D8SIC3"/>
<evidence type="ECO:0000313" key="3">
    <source>
        <dbReference type="Proteomes" id="UP000256328"/>
    </source>
</evidence>
<protein>
    <recommendedName>
        <fullName evidence="4">Saponin hydrolase</fullName>
    </recommendedName>
</protein>
<organism evidence="2 3">
    <name type="scientific">Coleophoma crateriformis</name>
    <dbReference type="NCBI Taxonomy" id="565419"/>
    <lineage>
        <taxon>Eukaryota</taxon>
        <taxon>Fungi</taxon>
        <taxon>Dikarya</taxon>
        <taxon>Ascomycota</taxon>
        <taxon>Pezizomycotina</taxon>
        <taxon>Leotiomycetes</taxon>
        <taxon>Helotiales</taxon>
        <taxon>Dermateaceae</taxon>
        <taxon>Coleophoma</taxon>
    </lineage>
</organism>
<reference evidence="2 3" key="1">
    <citation type="journal article" date="2018" name="IMA Fungus">
        <title>IMA Genome-F 9: Draft genome sequence of Annulohypoxylon stygium, Aspergillus mulundensis, Berkeleyomyces basicola (syn. Thielaviopsis basicola), Ceratocystis smalleyi, two Cercospora beticola strains, Coleophoma cylindrospora, Fusarium fracticaudum, Phialophora cf. hyalina, and Morchella septimelata.</title>
        <authorList>
            <person name="Wingfield B.D."/>
            <person name="Bills G.F."/>
            <person name="Dong Y."/>
            <person name="Huang W."/>
            <person name="Nel W.J."/>
            <person name="Swalarsk-Parry B.S."/>
            <person name="Vaghefi N."/>
            <person name="Wilken P.M."/>
            <person name="An Z."/>
            <person name="de Beer Z.W."/>
            <person name="De Vos L."/>
            <person name="Chen L."/>
            <person name="Duong T.A."/>
            <person name="Gao Y."/>
            <person name="Hammerbacher A."/>
            <person name="Kikkert J.R."/>
            <person name="Li Y."/>
            <person name="Li H."/>
            <person name="Li K."/>
            <person name="Li Q."/>
            <person name="Liu X."/>
            <person name="Ma X."/>
            <person name="Naidoo K."/>
            <person name="Pethybridge S.J."/>
            <person name="Sun J."/>
            <person name="Steenkamp E.T."/>
            <person name="van der Nest M.A."/>
            <person name="van Wyk S."/>
            <person name="Wingfield M.J."/>
            <person name="Xiong C."/>
            <person name="Yue Q."/>
            <person name="Zhang X."/>
        </authorList>
    </citation>
    <scope>NUCLEOTIDE SEQUENCE [LARGE SCALE GENOMIC DNA]</scope>
    <source>
        <strain evidence="2 3">BP5796</strain>
    </source>
</reference>
<dbReference type="EMBL" id="PDLN01000005">
    <property type="protein sequence ID" value="RDW85921.1"/>
    <property type="molecule type" value="Genomic_DNA"/>
</dbReference>
<evidence type="ECO:0008006" key="4">
    <source>
        <dbReference type="Google" id="ProtNLM"/>
    </source>
</evidence>
<proteinExistence type="predicted"/>
<gene>
    <name evidence="2" type="ORF">BP5796_04246</name>
</gene>
<dbReference type="Proteomes" id="UP000256328">
    <property type="component" value="Unassembled WGS sequence"/>
</dbReference>
<evidence type="ECO:0000313" key="2">
    <source>
        <dbReference type="EMBL" id="RDW85921.1"/>
    </source>
</evidence>
<dbReference type="PROSITE" id="PS51257">
    <property type="entry name" value="PROKAR_LIPOPROTEIN"/>
    <property type="match status" value="1"/>
</dbReference>
<dbReference type="OrthoDB" id="10265322at2759"/>
<feature type="chain" id="PRO_5017818045" description="Saponin hydrolase" evidence="1">
    <location>
        <begin position="26"/>
        <end position="649"/>
    </location>
</feature>
<sequence length="649" mass="69598">MRSAYFTTAATILALLGCHAGPSAGLPGTYRRSAEAALPPPPEPEPIEVVELPIPPVTPNEAEGGCTLEVNPHGTGCIGATSSNLMSGNFLPDGKHVTASMVYTGAPAAPDPASIYTGLQLIIVKVDGTLFPNGDPWKCITCGVPADQQVSFNGSTTDYQYPQAFTDGIRVLAGAWIIDCGSEQLTSAECTPDKVHIYPLRWNVTPDGSGAGGTIRELRKHPDDVHISFNALTISGGTVGQFGYFARLQFNPSPTTGTPLTPRYDLVNVTRLYDPNGPPNMAIDGNNLTINTQAITVGEVRGLSGLGNQIDYVGSSFESCNIDISGVNLITGEVVRVTSGPEYVDPVDTSSDGNWIALMDTTTDNRMMFLAGMRGIPPLVDLLITGAVSSVRNNGLRRFFQPWIIDRYGERYYDDGRYYQGQRVNGVGDGSPGSVNDDYWNAMADPKWSLDGTRIVYFQTFTVAPDCGGVNPLPCRNSTEPGGRTRRIMMATLTSRKPLQWEPVPPVSDVIPWGTPYVPGSALPTRASVPAGNYTLAGQVSGYAEVAFIMNQANTSLGTVAVTYHNYSDNGNNYIFGTEQVSAVYPNATLTHVDWYSDLHSTGISNSSKITGPGDFHFDVDLNENLFYANGTLTTIVDGIVYKQPANRS</sequence>
<evidence type="ECO:0000256" key="1">
    <source>
        <dbReference type="SAM" id="SignalP"/>
    </source>
</evidence>
<name>A0A3D8SIC3_9HELO</name>
<feature type="signal peptide" evidence="1">
    <location>
        <begin position="1"/>
        <end position="25"/>
    </location>
</feature>
<keyword evidence="3" id="KW-1185">Reference proteome</keyword>
<accession>A0A3D8SIC3</accession>
<comment type="caution">
    <text evidence="2">The sequence shown here is derived from an EMBL/GenBank/DDBJ whole genome shotgun (WGS) entry which is preliminary data.</text>
</comment>
<keyword evidence="1" id="KW-0732">Signal</keyword>